<dbReference type="AlphaFoldDB" id="A0A4U0X8J0"/>
<accession>A0A4U0X8J0</accession>
<protein>
    <submittedName>
        <fullName evidence="1">Uncharacterized protein</fullName>
    </submittedName>
</protein>
<name>A0A4U0X8J0_9PEZI</name>
<sequence length="124" mass="12958">MSVELGKVVADSEVEEDKVPVAELWVLDVSEELVEGRGVLVDDGVAGVEELDAVDPALDIEGAAVDEDSVRPDMTLDSTDRAALEPLIGTVTDVIVPYGAIKFEELVGDVAELLEIGLTNAGPG</sequence>
<organism evidence="1 2">
    <name type="scientific">Friedmanniomyces simplex</name>
    <dbReference type="NCBI Taxonomy" id="329884"/>
    <lineage>
        <taxon>Eukaryota</taxon>
        <taxon>Fungi</taxon>
        <taxon>Dikarya</taxon>
        <taxon>Ascomycota</taxon>
        <taxon>Pezizomycotina</taxon>
        <taxon>Dothideomycetes</taxon>
        <taxon>Dothideomycetidae</taxon>
        <taxon>Mycosphaerellales</taxon>
        <taxon>Teratosphaeriaceae</taxon>
        <taxon>Friedmanniomyces</taxon>
    </lineage>
</organism>
<keyword evidence="2" id="KW-1185">Reference proteome</keyword>
<reference evidence="1 2" key="1">
    <citation type="submission" date="2017-03" db="EMBL/GenBank/DDBJ databases">
        <title>Genomes of endolithic fungi from Antarctica.</title>
        <authorList>
            <person name="Coleine C."/>
            <person name="Masonjones S."/>
            <person name="Stajich J.E."/>
        </authorList>
    </citation>
    <scope>NUCLEOTIDE SEQUENCE [LARGE SCALE GENOMIC DNA]</scope>
    <source>
        <strain evidence="1 2">CCFEE 5184</strain>
    </source>
</reference>
<proteinExistence type="predicted"/>
<comment type="caution">
    <text evidence="1">The sequence shown here is derived from an EMBL/GenBank/DDBJ whole genome shotgun (WGS) entry which is preliminary data.</text>
</comment>
<evidence type="ECO:0000313" key="1">
    <source>
        <dbReference type="EMBL" id="TKA72904.1"/>
    </source>
</evidence>
<gene>
    <name evidence="1" type="ORF">B0A55_05357</name>
</gene>
<dbReference type="OrthoDB" id="10597044at2759"/>
<dbReference type="Proteomes" id="UP000309340">
    <property type="component" value="Unassembled WGS sequence"/>
</dbReference>
<evidence type="ECO:0000313" key="2">
    <source>
        <dbReference type="Proteomes" id="UP000309340"/>
    </source>
</evidence>
<dbReference type="EMBL" id="NAJQ01000288">
    <property type="protein sequence ID" value="TKA72904.1"/>
    <property type="molecule type" value="Genomic_DNA"/>
</dbReference>